<gene>
    <name evidence="1" type="ORF">SAMN00790413_02662</name>
</gene>
<evidence type="ECO:0000313" key="1">
    <source>
        <dbReference type="EMBL" id="SMB95034.1"/>
    </source>
</evidence>
<organism evidence="1 2">
    <name type="scientific">Deinococcus hopiensis KR-140</name>
    <dbReference type="NCBI Taxonomy" id="695939"/>
    <lineage>
        <taxon>Bacteria</taxon>
        <taxon>Thermotogati</taxon>
        <taxon>Deinococcota</taxon>
        <taxon>Deinococci</taxon>
        <taxon>Deinococcales</taxon>
        <taxon>Deinococcaceae</taxon>
        <taxon>Deinococcus</taxon>
    </lineage>
</organism>
<name>A0A1W1VQ45_9DEIO</name>
<proteinExistence type="predicted"/>
<sequence>MRVLNVPVPPALQAAWPDWLASARQPFFLTLDEAAALPLPTVPHRDVTLPPELRDTYALWNLRPDVARVVWLTETEWEALEPAVRRSLVRAQVRNRRGAVARVRAFADLLPALSGAHFVWWPSLATPAALERVLSERRPACQREQVPAEVWTAAAPLLPRARELAGTFPHASGPNCFGTVMAAAGVEGAEREWMQRAPFEAFLAQRSRPVDHGNAPGTVLVWRDASKDVQHAAVTLGPDWALHKPSQSWMTPRVVLPLRDLILSSRSRGLRLERRCLQG</sequence>
<keyword evidence="2" id="KW-1185">Reference proteome</keyword>
<dbReference type="AlphaFoldDB" id="A0A1W1VQ45"/>
<dbReference type="EMBL" id="FWWU01000009">
    <property type="protein sequence ID" value="SMB95034.1"/>
    <property type="molecule type" value="Genomic_DNA"/>
</dbReference>
<dbReference type="STRING" id="695939.SAMN00790413_02662"/>
<dbReference type="OrthoDB" id="61821at2"/>
<reference evidence="1 2" key="1">
    <citation type="submission" date="2017-04" db="EMBL/GenBank/DDBJ databases">
        <authorList>
            <person name="Afonso C.L."/>
            <person name="Miller P.J."/>
            <person name="Scott M.A."/>
            <person name="Spackman E."/>
            <person name="Goraichik I."/>
            <person name="Dimitrov K.M."/>
            <person name="Suarez D.L."/>
            <person name="Swayne D.E."/>
        </authorList>
    </citation>
    <scope>NUCLEOTIDE SEQUENCE [LARGE SCALE GENOMIC DNA]</scope>
    <source>
        <strain evidence="1 2">KR-140</strain>
    </source>
</reference>
<dbReference type="Proteomes" id="UP000192582">
    <property type="component" value="Unassembled WGS sequence"/>
</dbReference>
<dbReference type="RefSeq" id="WP_084050986.1">
    <property type="nucleotide sequence ID" value="NZ_FWWU01000009.1"/>
</dbReference>
<accession>A0A1W1VQ45</accession>
<evidence type="ECO:0000313" key="2">
    <source>
        <dbReference type="Proteomes" id="UP000192582"/>
    </source>
</evidence>
<protein>
    <submittedName>
        <fullName evidence="1">Uncharacterized protein</fullName>
    </submittedName>
</protein>